<feature type="domain" description="Virulence-associated protein E-like" evidence="1">
    <location>
        <begin position="398"/>
        <end position="609"/>
    </location>
</feature>
<dbReference type="RefSeq" id="WP_186961108.1">
    <property type="nucleotide sequence ID" value="NZ_JACOOI010000031.1"/>
</dbReference>
<dbReference type="PANTHER" id="PTHR34985:SF1">
    <property type="entry name" value="SLR0554 PROTEIN"/>
    <property type="match status" value="1"/>
</dbReference>
<evidence type="ECO:0000259" key="2">
    <source>
        <dbReference type="Pfam" id="PF08800"/>
    </source>
</evidence>
<evidence type="ECO:0000259" key="1">
    <source>
        <dbReference type="Pfam" id="PF05272"/>
    </source>
</evidence>
<dbReference type="Pfam" id="PF05272">
    <property type="entry name" value="VapE-like_dom"/>
    <property type="match status" value="1"/>
</dbReference>
<dbReference type="InterPro" id="IPR014907">
    <property type="entry name" value="BT4734-like_N"/>
</dbReference>
<evidence type="ECO:0000313" key="4">
    <source>
        <dbReference type="EMBL" id="MBC5645445.1"/>
    </source>
</evidence>
<accession>A0ABR7E6S9</accession>
<evidence type="ECO:0000313" key="5">
    <source>
        <dbReference type="Proteomes" id="UP000644010"/>
    </source>
</evidence>
<reference evidence="4 5" key="1">
    <citation type="submission" date="2020-08" db="EMBL/GenBank/DDBJ databases">
        <title>Genome public.</title>
        <authorList>
            <person name="Liu C."/>
            <person name="Sun Q."/>
        </authorList>
    </citation>
    <scope>NUCLEOTIDE SEQUENCE [LARGE SCALE GENOMIC DNA]</scope>
    <source>
        <strain evidence="4 5">BX2</strain>
    </source>
</reference>
<sequence>MKVTWVKGDLSSGKPVELDTVVEYMKDAVKAKPVKNMREMIPYCSPGSRAADAEKVPVILFASGYKEQDWKCYNGLVLLEFNRLANISEARRLRDEVVMYNQPLLAFVGSSGLSVKVVVRYTLPDGSLPVDREMAACFHAHAYRRAMLHYQAQLQWEAEYKEPSLDRGCRISYDPECFYNPDSLPVRMEQPLAMPEEPGYVEKIKQSDDPLERILPGTEQRKKIEMLFETCLNQVYREQGPDWEEKEPKNFIAAVSMLCFDSGVPEEDVVHWLYFRMWNLRDLNLLRQTVHNVYLSRKAFGKKPCLPSSMNLLARMEEFLKRRYEFRKNEIIGEVEYRERHSFCFRFRPVTAEVLNGICLNAMEEGLDIWDKDVRRYIYSPRVPSYNPLEMFLYNLPAWDGRDRIRALADTVPTKDGEWRNRFYIWFISMVAHWQKTDRLYANNLVPVLVGGQGISKSTFFRLLLPPVLRDYHAESINLENKSEAELLMAQNVLITIDEFDRLSKKYQADLKYLIQKPEVKVRRPHQKTFQQMRRLASFAATANPMELLTDPTGSRRYVCVQVTGSIDVSAPIEYEQLYAQALHAIRSGERYWLNSEEERALTQSNSGFQDEPLEMQYLFSYFRLPEEGEKEERFTSVELLDIISERSKRKFSNTSACRFGKMLNASGIRKIHTKTGNYYCLMRKG</sequence>
<dbReference type="EMBL" id="JACOOI010000031">
    <property type="protein sequence ID" value="MBC5645445.1"/>
    <property type="molecule type" value="Genomic_DNA"/>
</dbReference>
<dbReference type="Pfam" id="PF12990">
    <property type="entry name" value="DUF3874"/>
    <property type="match status" value="1"/>
</dbReference>
<organism evidence="4 5">
    <name type="scientific">Parabacteroides segnis</name>
    <dbReference type="NCBI Taxonomy" id="2763058"/>
    <lineage>
        <taxon>Bacteria</taxon>
        <taxon>Pseudomonadati</taxon>
        <taxon>Bacteroidota</taxon>
        <taxon>Bacteroidia</taxon>
        <taxon>Bacteroidales</taxon>
        <taxon>Tannerellaceae</taxon>
        <taxon>Parabacteroides</taxon>
    </lineage>
</organism>
<protein>
    <submittedName>
        <fullName evidence="4">DUF3874 domain-containing protein</fullName>
    </submittedName>
</protein>
<dbReference type="Pfam" id="PF08800">
    <property type="entry name" value="BT4734-like_N"/>
    <property type="match status" value="1"/>
</dbReference>
<feature type="domain" description="BT4734-like N-terminal" evidence="2">
    <location>
        <begin position="54"/>
        <end position="179"/>
    </location>
</feature>
<name>A0ABR7E6S9_9BACT</name>
<dbReference type="InterPro" id="IPR007936">
    <property type="entry name" value="VapE-like_dom"/>
</dbReference>
<dbReference type="Proteomes" id="UP000644010">
    <property type="component" value="Unassembled WGS sequence"/>
</dbReference>
<gene>
    <name evidence="4" type="ORF">H8S77_21405</name>
</gene>
<keyword evidence="5" id="KW-1185">Reference proteome</keyword>
<dbReference type="InterPro" id="IPR024450">
    <property type="entry name" value="DUF3874"/>
</dbReference>
<dbReference type="PANTHER" id="PTHR34985">
    <property type="entry name" value="SLR0554 PROTEIN"/>
    <property type="match status" value="1"/>
</dbReference>
<evidence type="ECO:0000259" key="3">
    <source>
        <dbReference type="Pfam" id="PF12990"/>
    </source>
</evidence>
<comment type="caution">
    <text evidence="4">The sequence shown here is derived from an EMBL/GenBank/DDBJ whole genome shotgun (WGS) entry which is preliminary data.</text>
</comment>
<proteinExistence type="predicted"/>
<feature type="domain" description="DUF3874" evidence="3">
    <location>
        <begin position="613"/>
        <end position="680"/>
    </location>
</feature>